<sequence length="303" mass="34836">MLQSILFILLKTMEIVKKKTYKENYLLKTGIPVFICFTLLAIILDHFKITDPSSRETRFNDINNVTDMIIGGVVIAPLFEELFFRGVFTGKKYLKYISYFGTAFLVIMQQSYFLIPLLILFIILFELKAKNNFQKYSFFINALLFSLMHYKFSDLLNVSSYPSIIGTAGLALVLIWLVLNVGLWSSILAHFIVNGTLICTTIIAYENSGRTLEKVETNDFVMTYQYVSLFENKSSTEFSQSKGIKASNTSVFIINKLVCPNTELKKMYFGKFNITIKRKQNSTKKLDCQTFHELLNKSKIAEE</sequence>
<dbReference type="InterPro" id="IPR003675">
    <property type="entry name" value="Rce1/LyrA-like_dom"/>
</dbReference>
<dbReference type="EMBL" id="PGFD01000002">
    <property type="protein sequence ID" value="PJJ63997.1"/>
    <property type="molecule type" value="Genomic_DNA"/>
</dbReference>
<keyword evidence="3" id="KW-0378">Hydrolase</keyword>
<name>A0A2M9C0Q7_9FLAO</name>
<evidence type="ECO:0000259" key="2">
    <source>
        <dbReference type="Pfam" id="PF02517"/>
    </source>
</evidence>
<protein>
    <submittedName>
        <fullName evidence="3">CAAX prenyl protease-like protein</fullName>
    </submittedName>
</protein>
<dbReference type="AlphaFoldDB" id="A0A2M9C0Q7"/>
<evidence type="ECO:0000313" key="4">
    <source>
        <dbReference type="Proteomes" id="UP000228740"/>
    </source>
</evidence>
<evidence type="ECO:0000256" key="1">
    <source>
        <dbReference type="SAM" id="Phobius"/>
    </source>
</evidence>
<feature type="transmembrane region" description="Helical" evidence="1">
    <location>
        <begin position="96"/>
        <end position="124"/>
    </location>
</feature>
<keyword evidence="3" id="KW-0645">Protease</keyword>
<reference evidence="3 4" key="1">
    <citation type="submission" date="2017-11" db="EMBL/GenBank/DDBJ databases">
        <title>Genomic Encyclopedia of Archaeal and Bacterial Type Strains, Phase II (KMG-II): From Individual Species to Whole Genera.</title>
        <authorList>
            <person name="Goeker M."/>
        </authorList>
    </citation>
    <scope>NUCLEOTIDE SEQUENCE [LARGE SCALE GENOMIC DNA]</scope>
    <source>
        <strain evidence="3 4">DSM 27617</strain>
    </source>
</reference>
<dbReference type="GO" id="GO:0006508">
    <property type="term" value="P:proteolysis"/>
    <property type="evidence" value="ECO:0007669"/>
    <property type="project" value="UniProtKB-KW"/>
</dbReference>
<feature type="transmembrane region" description="Helical" evidence="1">
    <location>
        <begin position="25"/>
        <end position="44"/>
    </location>
</feature>
<keyword evidence="1" id="KW-1133">Transmembrane helix</keyword>
<dbReference type="Pfam" id="PF02517">
    <property type="entry name" value="Rce1-like"/>
    <property type="match status" value="1"/>
</dbReference>
<comment type="caution">
    <text evidence="3">The sequence shown here is derived from an EMBL/GenBank/DDBJ whole genome shotgun (WGS) entry which is preliminary data.</text>
</comment>
<dbReference type="GO" id="GO:0080120">
    <property type="term" value="P:CAAX-box protein maturation"/>
    <property type="evidence" value="ECO:0007669"/>
    <property type="project" value="UniProtKB-ARBA"/>
</dbReference>
<feature type="transmembrane region" description="Helical" evidence="1">
    <location>
        <begin position="187"/>
        <end position="205"/>
    </location>
</feature>
<keyword evidence="1" id="KW-0812">Transmembrane</keyword>
<proteinExistence type="predicted"/>
<dbReference type="Proteomes" id="UP000228740">
    <property type="component" value="Unassembled WGS sequence"/>
</dbReference>
<organism evidence="3 4">
    <name type="scientific">Chryseobacterium geocarposphaerae</name>
    <dbReference type="NCBI Taxonomy" id="1416776"/>
    <lineage>
        <taxon>Bacteria</taxon>
        <taxon>Pseudomonadati</taxon>
        <taxon>Bacteroidota</taxon>
        <taxon>Flavobacteriia</taxon>
        <taxon>Flavobacteriales</taxon>
        <taxon>Weeksellaceae</taxon>
        <taxon>Chryseobacterium group</taxon>
        <taxon>Chryseobacterium</taxon>
    </lineage>
</organism>
<evidence type="ECO:0000313" key="3">
    <source>
        <dbReference type="EMBL" id="PJJ63997.1"/>
    </source>
</evidence>
<keyword evidence="4" id="KW-1185">Reference proteome</keyword>
<gene>
    <name evidence="3" type="ORF">CLV73_2348</name>
</gene>
<accession>A0A2M9C0Q7</accession>
<dbReference type="GO" id="GO:0004175">
    <property type="term" value="F:endopeptidase activity"/>
    <property type="evidence" value="ECO:0007669"/>
    <property type="project" value="UniProtKB-ARBA"/>
</dbReference>
<feature type="transmembrane region" description="Helical" evidence="1">
    <location>
        <begin position="164"/>
        <end position="181"/>
    </location>
</feature>
<feature type="domain" description="CAAX prenyl protease 2/Lysostaphin resistance protein A-like" evidence="2">
    <location>
        <begin position="68"/>
        <end position="195"/>
    </location>
</feature>
<keyword evidence="1" id="KW-0472">Membrane</keyword>